<dbReference type="Proteomes" id="UP000256913">
    <property type="component" value="Unassembled WGS sequence"/>
</dbReference>
<dbReference type="OrthoDB" id="9774633at2"/>
<comment type="caution">
    <text evidence="5">Lacks conserved residue(s) required for the propagation of feature annotation.</text>
</comment>
<dbReference type="NCBIfam" id="NF002497">
    <property type="entry name" value="PRK01827.1-3"/>
    <property type="match status" value="1"/>
</dbReference>
<comment type="similarity">
    <text evidence="5">Belongs to the thymidylate synthase family. Bacterial-type ThyA subfamily.</text>
</comment>
<comment type="pathway">
    <text evidence="5">Pyrimidine metabolism; dTTP biosynthesis.</text>
</comment>
<feature type="binding site" description="in other chain" evidence="5">
    <location>
        <begin position="207"/>
        <end position="209"/>
    </location>
    <ligand>
        <name>dUMP</name>
        <dbReference type="ChEBI" id="CHEBI:246422"/>
        <note>ligand shared between dimeric partners</note>
    </ligand>
</feature>
<accession>A0A3D9ZPT4</accession>
<dbReference type="PANTHER" id="PTHR11548">
    <property type="entry name" value="THYMIDYLATE SYNTHASE 1"/>
    <property type="match status" value="1"/>
</dbReference>
<keyword evidence="2 5" id="KW-0489">Methyltransferase</keyword>
<dbReference type="GO" id="GO:0006235">
    <property type="term" value="P:dTTP biosynthetic process"/>
    <property type="evidence" value="ECO:0007669"/>
    <property type="project" value="UniProtKB-UniRule"/>
</dbReference>
<dbReference type="EC" id="2.1.1.45" evidence="1 5"/>
<dbReference type="FunFam" id="3.30.572.10:FF:000013">
    <property type="entry name" value="Thymidylate synthase"/>
    <property type="match status" value="1"/>
</dbReference>
<dbReference type="PRINTS" id="PR00108">
    <property type="entry name" value="THYMDSNTHASE"/>
</dbReference>
<feature type="binding site" evidence="5">
    <location>
        <position position="169"/>
    </location>
    <ligand>
        <name>(6R)-5,10-methylene-5,6,7,8-tetrahydrofolate</name>
        <dbReference type="ChEBI" id="CHEBI:15636"/>
    </ligand>
</feature>
<dbReference type="UniPathway" id="UPA00575"/>
<dbReference type="PANTHER" id="PTHR11548:SF9">
    <property type="entry name" value="THYMIDYLATE SYNTHASE"/>
    <property type="match status" value="1"/>
</dbReference>
<feature type="active site" description="Nucleophile" evidence="5">
    <location>
        <position position="146"/>
    </location>
</feature>
<dbReference type="GO" id="GO:0006231">
    <property type="term" value="P:dTMP biosynthetic process"/>
    <property type="evidence" value="ECO:0007669"/>
    <property type="project" value="UniProtKB-UniRule"/>
</dbReference>
<keyword evidence="3 5" id="KW-0808">Transferase</keyword>
<feature type="binding site" description="in other chain" evidence="5">
    <location>
        <begin position="166"/>
        <end position="169"/>
    </location>
    <ligand>
        <name>dUMP</name>
        <dbReference type="ChEBI" id="CHEBI:246422"/>
        <note>ligand shared between dimeric partners</note>
    </ligand>
</feature>
<dbReference type="InterPro" id="IPR036926">
    <property type="entry name" value="Thymidate_synth/dCMP_Mease_sf"/>
</dbReference>
<sequence length="264" mass="29793">MKQYLELLQHVLDNGARKSDRTGTGTLSVFGYQMRFDLRDGFPAVTTKKLNMKAIVMELLWFLRGETNVKWLQEHDVYIWDDWADADGELGPIYGHQWRSWGTPDGAGVDQILSVIDSIKHDPGSRRHVVSAWNVADLPKMALPPCPVLVQFYVLDGVLSCQVYQRSGDLFLGVPFDIASNALLLSMIAQVCDLQPGELVYSFGDVHLYLNHVEQARLQLERRPRPLPTLRLSPRCRSIDAFTFDDIVISGYDPEPAIRAPIAV</sequence>
<dbReference type="CDD" id="cd00351">
    <property type="entry name" value="TS_Pyrimidine_HMase"/>
    <property type="match status" value="1"/>
</dbReference>
<evidence type="ECO:0000256" key="5">
    <source>
        <dbReference type="HAMAP-Rule" id="MF_00008"/>
    </source>
</evidence>
<dbReference type="GO" id="GO:0004799">
    <property type="term" value="F:thymidylate synthase activity"/>
    <property type="evidence" value="ECO:0007669"/>
    <property type="project" value="UniProtKB-UniRule"/>
</dbReference>
<comment type="subunit">
    <text evidence="5">Homodimer.</text>
</comment>
<keyword evidence="5" id="KW-0963">Cytoplasm</keyword>
<feature type="domain" description="Thymidylate synthase/dCMP hydroxymethylase" evidence="6">
    <location>
        <begin position="2"/>
        <end position="264"/>
    </location>
</feature>
<gene>
    <name evidence="5" type="primary">thyA</name>
    <name evidence="7" type="ORF">DFJ67_5414</name>
</gene>
<proteinExistence type="inferred from homology"/>
<dbReference type="RefSeq" id="WP_116070563.1">
    <property type="nucleotide sequence ID" value="NZ_BONB01000002.1"/>
</dbReference>
<dbReference type="GO" id="GO:0032259">
    <property type="term" value="P:methylation"/>
    <property type="evidence" value="ECO:0007669"/>
    <property type="project" value="UniProtKB-KW"/>
</dbReference>
<dbReference type="SUPFAM" id="SSF55831">
    <property type="entry name" value="Thymidylate synthase/dCMP hydroxymethylase"/>
    <property type="match status" value="1"/>
</dbReference>
<dbReference type="NCBIfam" id="NF002499">
    <property type="entry name" value="PRK01827.1-5"/>
    <property type="match status" value="1"/>
</dbReference>
<dbReference type="InterPro" id="IPR000398">
    <property type="entry name" value="Thymidylate_synthase"/>
</dbReference>
<dbReference type="HAMAP" id="MF_00008">
    <property type="entry name" value="Thymidy_synth_bact"/>
    <property type="match status" value="1"/>
</dbReference>
<evidence type="ECO:0000256" key="3">
    <source>
        <dbReference type="ARBA" id="ARBA00022679"/>
    </source>
</evidence>
<feature type="binding site" evidence="5">
    <location>
        <position position="263"/>
    </location>
    <ligand>
        <name>(6R)-5,10-methylene-5,6,7,8-tetrahydrofolate</name>
        <dbReference type="ChEBI" id="CHEBI:15636"/>
    </ligand>
</feature>
<dbReference type="GO" id="GO:0005829">
    <property type="term" value="C:cytosol"/>
    <property type="evidence" value="ECO:0007669"/>
    <property type="project" value="TreeGrafter"/>
</dbReference>
<dbReference type="NCBIfam" id="TIGR03284">
    <property type="entry name" value="thym_sym"/>
    <property type="match status" value="2"/>
</dbReference>
<evidence type="ECO:0000256" key="2">
    <source>
        <dbReference type="ARBA" id="ARBA00022603"/>
    </source>
</evidence>
<comment type="catalytic activity">
    <reaction evidence="5">
        <text>dUMP + (6R)-5,10-methylene-5,6,7,8-tetrahydrofolate = 7,8-dihydrofolate + dTMP</text>
        <dbReference type="Rhea" id="RHEA:12104"/>
        <dbReference type="ChEBI" id="CHEBI:15636"/>
        <dbReference type="ChEBI" id="CHEBI:57451"/>
        <dbReference type="ChEBI" id="CHEBI:63528"/>
        <dbReference type="ChEBI" id="CHEBI:246422"/>
        <dbReference type="EC" id="2.1.1.45"/>
    </reaction>
</comment>
<organism evidence="7 8">
    <name type="scientific">Asanoa ferruginea</name>
    <dbReference type="NCBI Taxonomy" id="53367"/>
    <lineage>
        <taxon>Bacteria</taxon>
        <taxon>Bacillati</taxon>
        <taxon>Actinomycetota</taxon>
        <taxon>Actinomycetes</taxon>
        <taxon>Micromonosporales</taxon>
        <taxon>Micromonosporaceae</taxon>
        <taxon>Asanoa</taxon>
    </lineage>
</organism>
<protein>
    <recommendedName>
        <fullName evidence="1 5">Thymidylate synthase</fullName>
        <shortName evidence="5">TS</shortName>
        <shortName evidence="5">TSase</shortName>
        <ecNumber evidence="1 5">2.1.1.45</ecNumber>
    </recommendedName>
</protein>
<reference evidence="7 8" key="1">
    <citation type="submission" date="2018-08" db="EMBL/GenBank/DDBJ databases">
        <title>Sequencing the genomes of 1000 actinobacteria strains.</title>
        <authorList>
            <person name="Klenk H.-P."/>
        </authorList>
    </citation>
    <scope>NUCLEOTIDE SEQUENCE [LARGE SCALE GENOMIC DNA]</scope>
    <source>
        <strain evidence="7 8">DSM 44099</strain>
    </source>
</reference>
<dbReference type="InterPro" id="IPR023451">
    <property type="entry name" value="Thymidate_synth/dCMP_Mease_dom"/>
</dbReference>
<comment type="caution">
    <text evidence="7">The sequence shown here is derived from an EMBL/GenBank/DDBJ whole genome shotgun (WGS) entry which is preliminary data.</text>
</comment>
<name>A0A3D9ZPT4_9ACTN</name>
<evidence type="ECO:0000256" key="4">
    <source>
        <dbReference type="ARBA" id="ARBA00022727"/>
    </source>
</evidence>
<feature type="binding site" evidence="5">
    <location>
        <position position="51"/>
    </location>
    <ligand>
        <name>(6R)-5,10-methylene-5,6,7,8-tetrahydrofolate</name>
        <dbReference type="ChEBI" id="CHEBI:15636"/>
    </ligand>
</feature>
<keyword evidence="4 5" id="KW-0545">Nucleotide biosynthesis</keyword>
<keyword evidence="8" id="KW-1185">Reference proteome</keyword>
<dbReference type="InterPro" id="IPR045097">
    <property type="entry name" value="Thymidate_synth/dCMP_Mease"/>
</dbReference>
<evidence type="ECO:0000313" key="7">
    <source>
        <dbReference type="EMBL" id="REF99378.1"/>
    </source>
</evidence>
<dbReference type="AlphaFoldDB" id="A0A3D9ZPT4"/>
<feature type="binding site" evidence="5">
    <location>
        <begin position="126"/>
        <end position="127"/>
    </location>
    <ligand>
        <name>dUMP</name>
        <dbReference type="ChEBI" id="CHEBI:246422"/>
        <note>ligand shared between dimeric partners</note>
    </ligand>
</feature>
<dbReference type="EMBL" id="QUMQ01000001">
    <property type="protein sequence ID" value="REF99378.1"/>
    <property type="molecule type" value="Genomic_DNA"/>
</dbReference>
<evidence type="ECO:0000259" key="6">
    <source>
        <dbReference type="Pfam" id="PF00303"/>
    </source>
</evidence>
<evidence type="ECO:0000256" key="1">
    <source>
        <dbReference type="ARBA" id="ARBA00011947"/>
    </source>
</evidence>
<dbReference type="Pfam" id="PF00303">
    <property type="entry name" value="Thymidylat_synt"/>
    <property type="match status" value="1"/>
</dbReference>
<dbReference type="Gene3D" id="3.30.572.10">
    <property type="entry name" value="Thymidylate synthase/dCMP hydroxymethylase domain"/>
    <property type="match status" value="1"/>
</dbReference>
<comment type="function">
    <text evidence="5">Catalyzes the reductive methylation of 2'-deoxyuridine-5'-monophosphate (dUMP) to 2'-deoxythymidine-5'-monophosphate (dTMP) while utilizing 5,10-methylenetetrahydrofolate (mTHF) as the methyl donor and reductant in the reaction, yielding dihydrofolate (DHF) as a by-product. This enzymatic reaction provides an intracellular de novo source of dTMP, an essential precursor for DNA biosynthesis.</text>
</comment>
<comment type="subcellular location">
    <subcellularLocation>
        <location evidence="5">Cytoplasm</location>
    </subcellularLocation>
</comment>
<feature type="binding site" description="in other chain" evidence="5">
    <location>
        <position position="21"/>
    </location>
    <ligand>
        <name>dUMP</name>
        <dbReference type="ChEBI" id="CHEBI:246422"/>
        <note>ligand shared between dimeric partners</note>
    </ligand>
</feature>
<evidence type="ECO:0000313" key="8">
    <source>
        <dbReference type="Proteomes" id="UP000256913"/>
    </source>
</evidence>